<feature type="compositionally biased region" description="Basic and acidic residues" evidence="10">
    <location>
        <begin position="414"/>
        <end position="428"/>
    </location>
</feature>
<keyword evidence="13" id="KW-1185">Reference proteome</keyword>
<evidence type="ECO:0000313" key="13">
    <source>
        <dbReference type="Proteomes" id="UP000053201"/>
    </source>
</evidence>
<feature type="compositionally biased region" description="Basic and acidic residues" evidence="10">
    <location>
        <begin position="434"/>
        <end position="453"/>
    </location>
</feature>
<dbReference type="GO" id="GO:0016592">
    <property type="term" value="C:mediator complex"/>
    <property type="evidence" value="ECO:0007669"/>
    <property type="project" value="UniProtKB-UniRule"/>
</dbReference>
<evidence type="ECO:0000256" key="9">
    <source>
        <dbReference type="RuleBase" id="RU365082"/>
    </source>
</evidence>
<feature type="compositionally biased region" description="Low complexity" evidence="10">
    <location>
        <begin position="92"/>
        <end position="106"/>
    </location>
</feature>
<dbReference type="OrthoDB" id="205099at2759"/>
<dbReference type="InParanoid" id="A0A0L0H7P0"/>
<evidence type="ECO:0000256" key="8">
    <source>
        <dbReference type="ARBA" id="ARBA00032007"/>
    </source>
</evidence>
<dbReference type="GeneID" id="27691098"/>
<dbReference type="GO" id="GO:0006357">
    <property type="term" value="P:regulation of transcription by RNA polymerase II"/>
    <property type="evidence" value="ECO:0007669"/>
    <property type="project" value="InterPro"/>
</dbReference>
<keyword evidence="4 9" id="KW-0805">Transcription regulation</keyword>
<feature type="compositionally biased region" description="Basic and acidic residues" evidence="10">
    <location>
        <begin position="807"/>
        <end position="817"/>
    </location>
</feature>
<comment type="subcellular location">
    <subcellularLocation>
        <location evidence="1 9">Nucleus</location>
    </subcellularLocation>
</comment>
<evidence type="ECO:0000256" key="5">
    <source>
        <dbReference type="ARBA" id="ARBA00023159"/>
    </source>
</evidence>
<dbReference type="InterPro" id="IPR013947">
    <property type="entry name" value="Mediator_Med14"/>
</dbReference>
<dbReference type="Proteomes" id="UP000053201">
    <property type="component" value="Unassembled WGS sequence"/>
</dbReference>
<feature type="compositionally biased region" description="Low complexity" evidence="10">
    <location>
        <begin position="489"/>
        <end position="507"/>
    </location>
</feature>
<evidence type="ECO:0000256" key="10">
    <source>
        <dbReference type="SAM" id="MobiDB-lite"/>
    </source>
</evidence>
<comment type="function">
    <text evidence="9">Component of the Mediator complex, a coactivator involved in the regulated transcription of nearly all RNA polymerase II-dependent genes. Mediator functions as a bridge to convey information from gene-specific regulatory proteins to the basal RNA polymerase II transcription machinery. Mediator is recruited to promoters by direct interactions with regulatory proteins and serves as a scaffold for the assembly of a functional preinitiation complex with RNA polymerase II and the general transcription factors.</text>
</comment>
<organism evidence="12 13">
    <name type="scientific">Spizellomyces punctatus (strain DAOM BR117)</name>
    <dbReference type="NCBI Taxonomy" id="645134"/>
    <lineage>
        <taxon>Eukaryota</taxon>
        <taxon>Fungi</taxon>
        <taxon>Fungi incertae sedis</taxon>
        <taxon>Chytridiomycota</taxon>
        <taxon>Chytridiomycota incertae sedis</taxon>
        <taxon>Chytridiomycetes</taxon>
        <taxon>Spizellomycetales</taxon>
        <taxon>Spizellomycetaceae</taxon>
        <taxon>Spizellomyces</taxon>
    </lineage>
</organism>
<evidence type="ECO:0000256" key="7">
    <source>
        <dbReference type="ARBA" id="ARBA00023242"/>
    </source>
</evidence>
<dbReference type="GO" id="GO:0003712">
    <property type="term" value="F:transcription coregulator activity"/>
    <property type="evidence" value="ECO:0007669"/>
    <property type="project" value="UniProtKB-UniRule"/>
</dbReference>
<feature type="region of interest" description="Disordered" evidence="10">
    <location>
        <begin position="743"/>
        <end position="820"/>
    </location>
</feature>
<feature type="region of interest" description="Disordered" evidence="10">
    <location>
        <begin position="1"/>
        <end position="22"/>
    </location>
</feature>
<dbReference type="STRING" id="645134.A0A0L0H7P0"/>
<sequence length="1808" mass="203460">MPHVKQSNVIGSSSAVGTLRAADPQKMTQSLLRPFPSAGLGSKHQQPLPHLYPSIMSDHEPGPAVDRVTSMAASISTDPRASIPSPARSNIPTTLPAAAAATTSEAPPELPPLWMNAVSIKELAGRMIQSGYAKLQELTRSLPNAPEMERKRQLLDYALSQRKEFQKLLVLTKWGRQHKDWQKMMNLHRFIDEQNDAYRRTADGLYFMVDKFKRMAETPVPDVPTAIDVLGTGRYQRLPKVLRGVLPRKPLTKVQTRETLVTLDELIKRRLELEIIPDSMRKNLVIEKGCVTFNVNLFKVSLTLVGKDFSLPWRIVQLETHVKSADSYGGVCPGFMDHQMQYILNSAQVLIEQVQKRKAKPPLSGVVEQPKPTSISASKLPTVTRNTARKPTSTSASSVAAQKPTIPASSSSNSKDRGKKEKSKDKAKVTMAKDTVDVKGKGNGPRESKEKGKSTATMKVRTMKKDKGQLPATAPSTSEAGEDTKTRGTTTAPITSTTPIPTTTSSAQPAEATSVHPAHSSAPKPHNPYAILHLHDFLQKLTLRLQLQMLYMQAIFLSRERWQGALKIEYQQDKEMLRIHFWDHEIPGPDPKTVPAGFKVPHRYNVLEMGIKVEEPLKDPMFETWVRKRKRKFWKHVNTDLVSATVFGDKSRPRRYFDIRCYSVIPDLKGNVQKLELVNPQTEQKIPLTLDPSNLDLERLLNNIAELQCRFTLRRMRNIALGLPINSGLAEIGFITPPLAEGDNAASSDLSSIPGDSLPLSPGRSTGSASSVYKRKRDADDVEASRTMKKGKQDAEGVEAAVNKRKRELEMGHEPERTSGAQDGRMLFQEQDLELKEWFPTGTAHECIQPELEVTYRPQRTLKIVVDIRTGRIMVLMDGKRGQTTGDIKLMGIEQRLNDHIEETLDILMYMRYSSYIDDIEAWARRLGLRAFRNTPLKSEEDSKIAKLLPLHRIYLRLPAFSEGWIVVAVAPLKQWLTTYGDRPAGSEAKARLNLGVKEDDAIFRVWFMMTKYERRRVKRFGRVKKEMLREIEFITPLSVDDVFGREFSGYQGTKPSQMIVNADDGEGSFPRKKIKSMESSIPVKGQAAEDGSSSAELESLDEMLHSWDHLDYETLAKVETICRLQYGFTRVTTELHMRQVPYEYILGSSLPRVTPEELEIPETRIAGRGMRICIPVDYFAEEDAGWRSAILPFGELYISIESNVVRGATSGVTKVPSAKIPFGTPTTVKSAHVLSVCVIKMQLGVPPIEKPASEDFTFEPQSHAITFRFVDVDEIEDCVALLLARMRSIVMMTRLAQQTVRNKKRLEKIGVQFERFDLVTLSLTFGEDVQIKLWWEDGGEEKLPDGSIVAKDGTFRTAFIQQKSINATGTKGIPLEMYERIKDFFEEHLNTGRDLAQSLLMLWHMAPLLRLVWQVEQKRNVDAYALESGKPLVKLTVHSLSRVQLVYAEIYSVDFVLHRSGTFAVYDSARSSPKSKDAMQVYSEIPQFYAGAGLTTVLANSVYDASVPAGTRALAVPYGVFFDGPMLELAVTKVDSHLTNITSLMWFNSEAQKRLPATDVKFDIKTETESSVIIRTEARAFYISVNAASKWKVATLGMPGGEVSGENIRNDLWRMMSDSISAKLNALPPGTNMRPFLMTFVDMLLMWRDPMADLLKLIEFEKKQADENLRLTVEWCLAIPPDAPEYLGKVGTPAFHVQLDMHRMSVLYRFTDTQTNENVLFPLLYNVTTGVLCPWEATPDNDFTQLSEMNNLLYQRLRDDWNKENFLSLLVKMSLTPKIAESMGLPGKLFPIIKQCCKGNLRYLKKK</sequence>
<dbReference type="PANTHER" id="PTHR12809">
    <property type="entry name" value="MEDIATOR COMPLEX SUBUNIT"/>
    <property type="match status" value="1"/>
</dbReference>
<keyword evidence="6 9" id="KW-0804">Transcription</keyword>
<gene>
    <name evidence="12" type="ORF">SPPG_07914</name>
</gene>
<feature type="region of interest" description="Disordered" evidence="10">
    <location>
        <begin position="361"/>
        <end position="524"/>
    </location>
</feature>
<protein>
    <recommendedName>
        <fullName evidence="3 9">Mediator of RNA polymerase II transcription subunit 14</fullName>
    </recommendedName>
    <alternativeName>
        <fullName evidence="8 9">Mediator complex subunit 14</fullName>
    </alternativeName>
</protein>
<evidence type="ECO:0000256" key="4">
    <source>
        <dbReference type="ARBA" id="ARBA00023015"/>
    </source>
</evidence>
<evidence type="ECO:0000256" key="6">
    <source>
        <dbReference type="ARBA" id="ARBA00023163"/>
    </source>
</evidence>
<accession>A0A0L0H7P0</accession>
<dbReference type="InterPro" id="IPR055122">
    <property type="entry name" value="Med14_N"/>
</dbReference>
<evidence type="ECO:0000259" key="11">
    <source>
        <dbReference type="Pfam" id="PF08638"/>
    </source>
</evidence>
<dbReference type="PANTHER" id="PTHR12809:SF2">
    <property type="entry name" value="MEDIATOR OF RNA POLYMERASE II TRANSCRIPTION SUBUNIT 14"/>
    <property type="match status" value="1"/>
</dbReference>
<comment type="subunit">
    <text evidence="9">Component of the Mediator complex.</text>
</comment>
<keyword evidence="7 9" id="KW-0539">Nucleus</keyword>
<dbReference type="Pfam" id="PF08638">
    <property type="entry name" value="Med14"/>
    <property type="match status" value="1"/>
</dbReference>
<comment type="similarity">
    <text evidence="2 9">Belongs to the Mediator complex subunit 14 family.</text>
</comment>
<dbReference type="EMBL" id="KQ257467">
    <property type="protein sequence ID" value="KNC96703.1"/>
    <property type="molecule type" value="Genomic_DNA"/>
</dbReference>
<dbReference type="eggNOG" id="KOG1875">
    <property type="taxonomic scope" value="Eukaryota"/>
</dbReference>
<feature type="compositionally biased region" description="Basic and acidic residues" evidence="10">
    <location>
        <begin position="777"/>
        <end position="795"/>
    </location>
</feature>
<dbReference type="VEuPathDB" id="FungiDB:SPPG_07914"/>
<reference evidence="12 13" key="1">
    <citation type="submission" date="2009-08" db="EMBL/GenBank/DDBJ databases">
        <title>The Genome Sequence of Spizellomyces punctatus strain DAOM BR117.</title>
        <authorList>
            <consortium name="The Broad Institute Genome Sequencing Platform"/>
            <person name="Russ C."/>
            <person name="Cuomo C."/>
            <person name="Shea T."/>
            <person name="Young S.K."/>
            <person name="Zeng Q."/>
            <person name="Koehrsen M."/>
            <person name="Haas B."/>
            <person name="Borodovsky M."/>
            <person name="Guigo R."/>
            <person name="Alvarado L."/>
            <person name="Berlin A."/>
            <person name="Bochicchio J."/>
            <person name="Borenstein D."/>
            <person name="Chapman S."/>
            <person name="Chen Z."/>
            <person name="Engels R."/>
            <person name="Freedman E."/>
            <person name="Gellesch M."/>
            <person name="Goldberg J."/>
            <person name="Griggs A."/>
            <person name="Gujja S."/>
            <person name="Heiman D."/>
            <person name="Hepburn T."/>
            <person name="Howarth C."/>
            <person name="Jen D."/>
            <person name="Larson L."/>
            <person name="Lewis B."/>
            <person name="Mehta T."/>
            <person name="Park D."/>
            <person name="Pearson M."/>
            <person name="Roberts A."/>
            <person name="Saif S."/>
            <person name="Shenoy N."/>
            <person name="Sisk P."/>
            <person name="Stolte C."/>
            <person name="Sykes S."/>
            <person name="Thomson T."/>
            <person name="Walk T."/>
            <person name="White J."/>
            <person name="Yandava C."/>
            <person name="Burger G."/>
            <person name="Gray M.W."/>
            <person name="Holland P.W.H."/>
            <person name="King N."/>
            <person name="Lang F.B.F."/>
            <person name="Roger A.J."/>
            <person name="Ruiz-Trillo I."/>
            <person name="Lander E."/>
            <person name="Nusbaum C."/>
        </authorList>
    </citation>
    <scope>NUCLEOTIDE SEQUENCE [LARGE SCALE GENOMIC DNA]</scope>
    <source>
        <strain evidence="12 13">DAOM BR117</strain>
    </source>
</reference>
<feature type="compositionally biased region" description="Polar residues" evidence="10">
    <location>
        <begin position="1"/>
        <end position="16"/>
    </location>
</feature>
<feature type="domain" description="Mediator complex subunit MED14 N-terminal" evidence="11">
    <location>
        <begin position="118"/>
        <end position="305"/>
    </location>
</feature>
<proteinExistence type="inferred from homology"/>
<evidence type="ECO:0000256" key="3">
    <source>
        <dbReference type="ARBA" id="ARBA00019619"/>
    </source>
</evidence>
<evidence type="ECO:0000256" key="2">
    <source>
        <dbReference type="ARBA" id="ARBA00007813"/>
    </source>
</evidence>
<feature type="region of interest" description="Disordered" evidence="10">
    <location>
        <begin position="73"/>
        <end position="106"/>
    </location>
</feature>
<name>A0A0L0H7P0_SPIPD</name>
<feature type="compositionally biased region" description="Polar residues" evidence="10">
    <location>
        <begin position="371"/>
        <end position="400"/>
    </location>
</feature>
<evidence type="ECO:0000313" key="12">
    <source>
        <dbReference type="EMBL" id="KNC96703.1"/>
    </source>
</evidence>
<evidence type="ECO:0000256" key="1">
    <source>
        <dbReference type="ARBA" id="ARBA00004123"/>
    </source>
</evidence>
<keyword evidence="5 9" id="KW-0010">Activator</keyword>
<dbReference type="GO" id="GO:0070847">
    <property type="term" value="C:core mediator complex"/>
    <property type="evidence" value="ECO:0007669"/>
    <property type="project" value="TreeGrafter"/>
</dbReference>
<dbReference type="RefSeq" id="XP_016604743.1">
    <property type="nucleotide sequence ID" value="XM_016756064.1"/>
</dbReference>